<dbReference type="AlphaFoldDB" id="A0AAX2F6M3"/>
<evidence type="ECO:0008006" key="4">
    <source>
        <dbReference type="Google" id="ProtNLM"/>
    </source>
</evidence>
<accession>A0AAX2F6M3</accession>
<dbReference type="Proteomes" id="UP000184105">
    <property type="component" value="Unassembled WGS sequence"/>
</dbReference>
<proteinExistence type="predicted"/>
<sequence>MKRQGQALSLKNLTKSNVWDIQENDVFRLWAQAERDADLRDNERHYIDVIKSAFTIEEVKVDKPEIIKKYEERGCQVGQVRLDEGTIVKWALKKKPIQRITDLTLENIHHISAQKLIEVLERNFGGGWESLPQSVQDIILNGFDISTTTLPTARLKKAGGLYEKKVADGFEVLEISKGSWTEAIFAKEKPIPIVANKKTTSFDEIEDENLLNDEDDEDLLLEEEKNTDEDEDEDFDEDKLTEESYRTTFDTNPEELEMQADEDGEDVDF</sequence>
<dbReference type="RefSeq" id="WP_025839426.1">
    <property type="nucleotide sequence ID" value="NZ_BAKP01000039.1"/>
</dbReference>
<feature type="compositionally biased region" description="Acidic residues" evidence="1">
    <location>
        <begin position="252"/>
        <end position="269"/>
    </location>
</feature>
<feature type="compositionally biased region" description="Acidic residues" evidence="1">
    <location>
        <begin position="212"/>
        <end position="240"/>
    </location>
</feature>
<comment type="caution">
    <text evidence="2">The sequence shown here is derived from an EMBL/GenBank/DDBJ whole genome shotgun (WGS) entry which is preliminary data.</text>
</comment>
<feature type="region of interest" description="Disordered" evidence="1">
    <location>
        <begin position="212"/>
        <end position="269"/>
    </location>
</feature>
<reference evidence="2 3" key="1">
    <citation type="submission" date="2016-11" db="EMBL/GenBank/DDBJ databases">
        <authorList>
            <person name="Varghese N."/>
            <person name="Submissions S."/>
        </authorList>
    </citation>
    <scope>NUCLEOTIDE SEQUENCE [LARGE SCALE GENOMIC DNA]</scope>
    <source>
        <strain evidence="2 3">DSM 22613</strain>
    </source>
</reference>
<evidence type="ECO:0000313" key="3">
    <source>
        <dbReference type="Proteomes" id="UP000184105"/>
    </source>
</evidence>
<gene>
    <name evidence="2" type="ORF">SAMN05444364_1374</name>
</gene>
<name>A0AAX2F6M3_9BACT</name>
<evidence type="ECO:0000256" key="1">
    <source>
        <dbReference type="SAM" id="MobiDB-lite"/>
    </source>
</evidence>
<keyword evidence="3" id="KW-1185">Reference proteome</keyword>
<protein>
    <recommendedName>
        <fullName evidence="4">RNA polymerase subunit sigma</fullName>
    </recommendedName>
</protein>
<organism evidence="2 3">
    <name type="scientific">Prevotella scopos JCM 17725</name>
    <dbReference type="NCBI Taxonomy" id="1236518"/>
    <lineage>
        <taxon>Bacteria</taxon>
        <taxon>Pseudomonadati</taxon>
        <taxon>Bacteroidota</taxon>
        <taxon>Bacteroidia</taxon>
        <taxon>Bacteroidales</taxon>
        <taxon>Prevotellaceae</taxon>
        <taxon>Prevotella</taxon>
    </lineage>
</organism>
<dbReference type="EMBL" id="FQWA01000037">
    <property type="protein sequence ID" value="SHG10777.1"/>
    <property type="molecule type" value="Genomic_DNA"/>
</dbReference>
<evidence type="ECO:0000313" key="2">
    <source>
        <dbReference type="EMBL" id="SHG10777.1"/>
    </source>
</evidence>